<evidence type="ECO:0000313" key="1">
    <source>
        <dbReference type="EMBL" id="QHT96009.1"/>
    </source>
</evidence>
<organism evidence="1">
    <name type="scientific">viral metagenome</name>
    <dbReference type="NCBI Taxonomy" id="1070528"/>
    <lineage>
        <taxon>unclassified sequences</taxon>
        <taxon>metagenomes</taxon>
        <taxon>organismal metagenomes</taxon>
    </lineage>
</organism>
<sequence length="83" mass="9814">MNNQSQPKKNTCEYFRQRLNESKQRLEASNRKRTYKQAFGYENDYECVQEPSLEYLGVVSDNGVRWVDAYTEQFMNLKATSST</sequence>
<name>A0A6C0ITG6_9ZZZZ</name>
<proteinExistence type="predicted"/>
<dbReference type="EMBL" id="MN740249">
    <property type="protein sequence ID" value="QHT96009.1"/>
    <property type="molecule type" value="Genomic_DNA"/>
</dbReference>
<reference evidence="1" key="1">
    <citation type="journal article" date="2020" name="Nature">
        <title>Giant virus diversity and host interactions through global metagenomics.</title>
        <authorList>
            <person name="Schulz F."/>
            <person name="Roux S."/>
            <person name="Paez-Espino D."/>
            <person name="Jungbluth S."/>
            <person name="Walsh D.A."/>
            <person name="Denef V.J."/>
            <person name="McMahon K.D."/>
            <person name="Konstantinidis K.T."/>
            <person name="Eloe-Fadrosh E.A."/>
            <person name="Kyrpides N.C."/>
            <person name="Woyke T."/>
        </authorList>
    </citation>
    <scope>NUCLEOTIDE SEQUENCE</scope>
    <source>
        <strain evidence="1">GVMAG-M-3300024301-20</strain>
    </source>
</reference>
<protein>
    <submittedName>
        <fullName evidence="1">Uncharacterized protein</fullName>
    </submittedName>
</protein>
<dbReference type="AlphaFoldDB" id="A0A6C0ITG6"/>
<accession>A0A6C0ITG6</accession>